<name>A0A829QH96_9MYCO</name>
<dbReference type="PANTHER" id="PTHR33744">
    <property type="entry name" value="CARBOHYDRATE DIACID REGULATOR"/>
    <property type="match status" value="1"/>
</dbReference>
<organism evidence="2 3">
    <name type="scientific">Mycobacteroides abscessus 1948</name>
    <dbReference type="NCBI Taxonomy" id="1299323"/>
    <lineage>
        <taxon>Bacteria</taxon>
        <taxon>Bacillati</taxon>
        <taxon>Actinomycetota</taxon>
        <taxon>Actinomycetes</taxon>
        <taxon>Mycobacteriales</taxon>
        <taxon>Mycobacteriaceae</taxon>
        <taxon>Mycobacteroides</taxon>
        <taxon>Mycobacteroides abscessus</taxon>
    </lineage>
</organism>
<protein>
    <submittedName>
        <fullName evidence="2">Bacterial regulatory helix-turn-helix, lysR family protein</fullName>
    </submittedName>
</protein>
<comment type="caution">
    <text evidence="2">The sequence shown here is derived from an EMBL/GenBank/DDBJ whole genome shotgun (WGS) entry which is preliminary data.</text>
</comment>
<dbReference type="PANTHER" id="PTHR33744:SF1">
    <property type="entry name" value="DNA-BINDING TRANSCRIPTIONAL ACTIVATOR ADER"/>
    <property type="match status" value="1"/>
</dbReference>
<feature type="domain" description="PucR C-terminal helix-turn-helix" evidence="1">
    <location>
        <begin position="274"/>
        <end position="329"/>
    </location>
</feature>
<dbReference type="EMBL" id="JAOH01000002">
    <property type="protein sequence ID" value="EUA62304.1"/>
    <property type="molecule type" value="Genomic_DNA"/>
</dbReference>
<evidence type="ECO:0000313" key="3">
    <source>
        <dbReference type="Proteomes" id="UP000021210"/>
    </source>
</evidence>
<sequence length="343" mass="37132">MDKQPALDADEVFTIVSHFDRLDVADAEAALRAAAELAGCPVGVRWSDATEPTVWLEREGPARATDELLLHRLRHLLNRLNRAVPAQGATSLRIDDPALIELLLSGEAKPEERARAARLLGLDATRELRVLATSSPGSATRLLAKALPGQSIRTATIGRVGAVLCQSARDTTSLSDHLNEVIVDEFPASAHSERGPWLGIGASVAVLEASTSWNQAQRALRFASSTGFGRRAIAYERLSLLEVLADIPVERVREIDDVVRINQIASTAAGAAEVDTLEALCQYGTLRRTATELHLHHSTVAARIQHVERSMGWDLDDPIDRFLATFALMLRRVSLSATELAGG</sequence>
<evidence type="ECO:0000259" key="1">
    <source>
        <dbReference type="Pfam" id="PF13556"/>
    </source>
</evidence>
<evidence type="ECO:0000313" key="2">
    <source>
        <dbReference type="EMBL" id="EUA62304.1"/>
    </source>
</evidence>
<gene>
    <name evidence="2" type="ORF">I542_2451</name>
</gene>
<dbReference type="InterPro" id="IPR042070">
    <property type="entry name" value="PucR_C-HTH_sf"/>
</dbReference>
<dbReference type="Gene3D" id="1.10.10.2840">
    <property type="entry name" value="PucR C-terminal helix-turn-helix domain"/>
    <property type="match status" value="1"/>
</dbReference>
<dbReference type="AlphaFoldDB" id="A0A829QH96"/>
<dbReference type="Proteomes" id="UP000021210">
    <property type="component" value="Unassembled WGS sequence"/>
</dbReference>
<dbReference type="InterPro" id="IPR051448">
    <property type="entry name" value="CdaR-like_regulators"/>
</dbReference>
<dbReference type="InterPro" id="IPR025736">
    <property type="entry name" value="PucR_C-HTH_dom"/>
</dbReference>
<dbReference type="Pfam" id="PF13556">
    <property type="entry name" value="HTH_30"/>
    <property type="match status" value="1"/>
</dbReference>
<reference evidence="2 3" key="1">
    <citation type="submission" date="2013-12" db="EMBL/GenBank/DDBJ databases">
        <authorList>
            <person name="Zelazny A."/>
            <person name="Olivier K."/>
            <person name="Holland S."/>
            <person name="Lenaerts A."/>
            <person name="Ordway D."/>
            <person name="DeGroote M.A."/>
            <person name="Parker T."/>
            <person name="Sizemore C."/>
            <person name="Tallon L.J."/>
            <person name="Sadzewicz L.K."/>
            <person name="Sengamalay N."/>
            <person name="Fraser C.M."/>
            <person name="Hine E."/>
            <person name="Shefchek K.A."/>
            <person name="Das S.P."/>
            <person name="Tettelin H."/>
        </authorList>
    </citation>
    <scope>NUCLEOTIDE SEQUENCE [LARGE SCALE GENOMIC DNA]</scope>
    <source>
        <strain evidence="2 3">1948</strain>
    </source>
</reference>
<proteinExistence type="predicted"/>
<accession>A0A829QH96</accession>